<feature type="compositionally biased region" description="Basic and acidic residues" evidence="17">
    <location>
        <begin position="43"/>
        <end position="58"/>
    </location>
</feature>
<comment type="catalytic activity">
    <reaction evidence="16">
        <text>a 3-O-[N-acetyl-alpha-D-galactosaminyl]-L-threonyl-[protein] + CMP-N-acetyl-beta-neuraminate = a 3-O-[N-acetyl-alpha-neuraminosyl-(2-&gt;6)-N-acetyl-alpha-D-galactosaminyl]-L-threonyl-[protein] + CMP + H(+)</text>
        <dbReference type="Rhea" id="RHEA:81643"/>
        <dbReference type="Rhea" id="RHEA-COMP:11689"/>
        <dbReference type="Rhea" id="RHEA-COMP:19720"/>
        <dbReference type="ChEBI" id="CHEBI:15378"/>
        <dbReference type="ChEBI" id="CHEBI:57812"/>
        <dbReference type="ChEBI" id="CHEBI:60377"/>
        <dbReference type="ChEBI" id="CHEBI:87075"/>
        <dbReference type="ChEBI" id="CHEBI:231970"/>
    </reaction>
    <physiologicalReaction direction="left-to-right" evidence="16">
        <dbReference type="Rhea" id="RHEA:81644"/>
    </physiologicalReaction>
</comment>
<keyword evidence="5" id="KW-0808">Transferase</keyword>
<dbReference type="GO" id="GO:0009312">
    <property type="term" value="P:oligosaccharide biosynthetic process"/>
    <property type="evidence" value="ECO:0007669"/>
    <property type="project" value="TreeGrafter"/>
</dbReference>
<dbReference type="EC" id="2.4.3.3" evidence="14"/>
<evidence type="ECO:0000256" key="13">
    <source>
        <dbReference type="ARBA" id="ARBA00036348"/>
    </source>
</evidence>
<evidence type="ECO:0000256" key="6">
    <source>
        <dbReference type="ARBA" id="ARBA00022692"/>
    </source>
</evidence>
<evidence type="ECO:0000313" key="19">
    <source>
        <dbReference type="Proteomes" id="UP000710432"/>
    </source>
</evidence>
<dbReference type="PANTHER" id="PTHR45941">
    <property type="entry name" value="ALPHA-N-ACETYLGALACTOSAMINIDE ALPHA-2,6-SIALYLTRANSFERASE 2-LIKE-RELATED"/>
    <property type="match status" value="1"/>
</dbReference>
<name>A0A8J6GY23_MICOH</name>
<comment type="caution">
    <text evidence="18">The sequence shown here is derived from an EMBL/GenBank/DDBJ whole genome shotgun (WGS) entry which is preliminary data.</text>
</comment>
<keyword evidence="12" id="KW-0325">Glycoprotein</keyword>
<comment type="catalytic activity">
    <reaction evidence="15">
        <text>a 3-O-[N-acetyl-alpha-neuraminyl-(2-&gt;3)-beta-D-galactosyl-(1-&gt;3)-N-acetyl-alpha-D-galactosaminyl]-L-threonyl-[protein] + CMP-N-acetyl-beta-neuraminate = a 3-O-{alpha-Neu5Ac-(2-&gt;3)-beta-D-Gal-(1-&gt;3)-[alpha-Neu5Ac-(2-&gt;6)]-alpha-D-GalNAc}-L-threonyl-[protein] + CMP + H(+)</text>
        <dbReference type="Rhea" id="RHEA:81659"/>
        <dbReference type="Rhea" id="RHEA-COMP:14417"/>
        <dbReference type="Rhea" id="RHEA-COMP:16763"/>
        <dbReference type="ChEBI" id="CHEBI:15378"/>
        <dbReference type="ChEBI" id="CHEBI:57812"/>
        <dbReference type="ChEBI" id="CHEBI:60377"/>
        <dbReference type="ChEBI" id="CHEBI:139598"/>
        <dbReference type="ChEBI" id="CHEBI:156398"/>
    </reaction>
    <physiologicalReaction direction="left-to-right" evidence="15">
        <dbReference type="Rhea" id="RHEA:81660"/>
    </physiologicalReaction>
</comment>
<keyword evidence="10" id="KW-0472">Membrane</keyword>
<evidence type="ECO:0000256" key="8">
    <source>
        <dbReference type="ARBA" id="ARBA00022989"/>
    </source>
</evidence>
<dbReference type="InterPro" id="IPR038578">
    <property type="entry name" value="GT29-like_sf"/>
</dbReference>
<evidence type="ECO:0000256" key="11">
    <source>
        <dbReference type="ARBA" id="ARBA00023157"/>
    </source>
</evidence>
<comment type="similarity">
    <text evidence="3">Belongs to the glycosyltransferase 29 family.</text>
</comment>
<evidence type="ECO:0000256" key="1">
    <source>
        <dbReference type="ARBA" id="ARBA00004323"/>
    </source>
</evidence>
<comment type="subcellular location">
    <subcellularLocation>
        <location evidence="1">Golgi apparatus membrane</location>
        <topology evidence="1">Single-pass type II membrane protein</topology>
    </subcellularLocation>
</comment>
<sequence>MLQKAALHRLSIELPLRPRDKEMTSVRTGALGLKNQGGMAARGEGEKKRKDQGKEEPAAKTPVPESRGRILATTGAVLTKQRKRPRATAAVPAKEKAAQVNPSPASFPRPSTKRSQRLKDSDFKSEPRWDFEEEYNLDVGGLQTTCPDSVKIRASKSPWLKNIFLPNLTLFLDGAHFTQTEWDRLEHFAPPFGFMELNQSLVQKVVTRFPPVPQQQLLLASLPSGSSRCITCAVVGNGGILNDSHVGPEIDSHDYVFRLSGAVIKGYEQDVGTRTSFYGFTAFSVVQSILMLGSRGFQHVPLGKNQGSVAARGEEKRKGQSKAEPAAKTPVPESWNKILATTEAVLTKQRKRPRATAAVPAKEKAAQVNPSPASFPRPTTKRSQRLKASDFKSEPRWDFEEEYNLDVGGLQTTCRDSLKIRASKSPWLKNIFLPNLTLFLDGAHFTQSEWDRLEHFAPPFGFMELNQSLVQKVVTRFPPVPQQQLLLASLPSGSSRCITCAVVGNGGILNDSHVGPEIDSHDYVFRLSGAVIKGYEQDVGTRTSFYGFTAFSVVQSILMLGSRGFQHVPLGKDVRYLHFLEGTRDYEWLEAIFLNQTMAKTKLHWFRHRPQEAFRDALDMDRYLLLHPDFIRYMKNSRFLRSKTLNTAHWRIYRPTTGALLLLTALHLCDKVSAYGFITQGHERFSDHYYDKSWKRLIFYTNHDFNLEKTVWKRLHDEGIIRLYQRPEQPEEKN</sequence>
<comment type="pathway">
    <text evidence="2">Protein modification; protein glycosylation.</text>
</comment>
<keyword evidence="6" id="KW-0812">Transmembrane</keyword>
<organism evidence="18 19">
    <name type="scientific">Microtus ochrogaster</name>
    <name type="common">Prairie vole</name>
    <dbReference type="NCBI Taxonomy" id="79684"/>
    <lineage>
        <taxon>Eukaryota</taxon>
        <taxon>Metazoa</taxon>
        <taxon>Chordata</taxon>
        <taxon>Craniata</taxon>
        <taxon>Vertebrata</taxon>
        <taxon>Euteleostomi</taxon>
        <taxon>Mammalia</taxon>
        <taxon>Eutheria</taxon>
        <taxon>Euarchontoglires</taxon>
        <taxon>Glires</taxon>
        <taxon>Rodentia</taxon>
        <taxon>Myomorpha</taxon>
        <taxon>Muroidea</taxon>
        <taxon>Cricetidae</taxon>
        <taxon>Arvicolinae</taxon>
        <taxon>Microtus</taxon>
    </lineage>
</organism>
<evidence type="ECO:0000256" key="12">
    <source>
        <dbReference type="ARBA" id="ARBA00023180"/>
    </source>
</evidence>
<dbReference type="GO" id="GO:0000139">
    <property type="term" value="C:Golgi membrane"/>
    <property type="evidence" value="ECO:0007669"/>
    <property type="project" value="UniProtKB-SubCell"/>
</dbReference>
<evidence type="ECO:0000256" key="2">
    <source>
        <dbReference type="ARBA" id="ARBA00004922"/>
    </source>
</evidence>
<protein>
    <recommendedName>
        <fullName evidence="14">alpha-N-acetylgalactosaminide alpha-2,6-sialyltransferase</fullName>
        <ecNumber evidence="14">2.4.3.3</ecNumber>
    </recommendedName>
</protein>
<dbReference type="InterPro" id="IPR001675">
    <property type="entry name" value="Glyco_trans_29"/>
</dbReference>
<evidence type="ECO:0000256" key="7">
    <source>
        <dbReference type="ARBA" id="ARBA00022968"/>
    </source>
</evidence>
<dbReference type="Proteomes" id="UP000710432">
    <property type="component" value="Unassembled WGS sequence"/>
</dbReference>
<dbReference type="PANTHER" id="PTHR45941:SF1">
    <property type="entry name" value="ALPHA-N-ACETYLGALACTOSAMINIDE ALPHA-2,6-SIALYLTRANSFERASE 1"/>
    <property type="match status" value="1"/>
</dbReference>
<proteinExistence type="inferred from homology"/>
<evidence type="ECO:0000256" key="16">
    <source>
        <dbReference type="ARBA" id="ARBA00052285"/>
    </source>
</evidence>
<dbReference type="Pfam" id="PF00777">
    <property type="entry name" value="Glyco_transf_29"/>
    <property type="match status" value="2"/>
</dbReference>
<reference evidence="18" key="1">
    <citation type="submission" date="2020-03" db="EMBL/GenBank/DDBJ databases">
        <title>Studies in the Genomics of Life Span.</title>
        <authorList>
            <person name="Glass D."/>
        </authorList>
    </citation>
    <scope>NUCLEOTIDE SEQUENCE</scope>
    <source>
        <strain evidence="18">LTLLF</strain>
        <tissue evidence="18">Muscle</tissue>
    </source>
</reference>
<evidence type="ECO:0000256" key="9">
    <source>
        <dbReference type="ARBA" id="ARBA00023034"/>
    </source>
</evidence>
<evidence type="ECO:0000256" key="15">
    <source>
        <dbReference type="ARBA" id="ARBA00050664"/>
    </source>
</evidence>
<accession>A0A8J6GY23</accession>
<keyword evidence="8" id="KW-1133">Transmembrane helix</keyword>
<gene>
    <name evidence="18" type="ORF">LTLLF_115240</name>
</gene>
<keyword evidence="7" id="KW-0735">Signal-anchor</keyword>
<feature type="region of interest" description="Disordered" evidence="17">
    <location>
        <begin position="17"/>
        <end position="125"/>
    </location>
</feature>
<feature type="region of interest" description="Disordered" evidence="17">
    <location>
        <begin position="349"/>
        <end position="389"/>
    </location>
</feature>
<evidence type="ECO:0000256" key="10">
    <source>
        <dbReference type="ARBA" id="ARBA00023136"/>
    </source>
</evidence>
<dbReference type="FunFam" id="3.90.1480.20:FF:000013">
    <property type="entry name" value="ST6 N-acetylgalactosaminide alpha-2,6-sialyltransferase 1"/>
    <property type="match status" value="1"/>
</dbReference>
<evidence type="ECO:0000256" key="4">
    <source>
        <dbReference type="ARBA" id="ARBA00022676"/>
    </source>
</evidence>
<feature type="region of interest" description="Disordered" evidence="17">
    <location>
        <begin position="308"/>
        <end position="331"/>
    </location>
</feature>
<dbReference type="GO" id="GO:0001665">
    <property type="term" value="F:alpha-N-acetylgalactosaminide alpha-2,6-sialyltransferase activity"/>
    <property type="evidence" value="ECO:0007669"/>
    <property type="project" value="UniProtKB-EC"/>
</dbReference>
<dbReference type="Gene3D" id="3.90.1480.20">
    <property type="entry name" value="Glycosyl transferase family 29"/>
    <property type="match status" value="2"/>
</dbReference>
<dbReference type="EMBL" id="JAATJU010010161">
    <property type="protein sequence ID" value="KAH0518642.1"/>
    <property type="molecule type" value="Genomic_DNA"/>
</dbReference>
<comment type="catalytic activity">
    <reaction evidence="13">
        <text>a beta-D-galactosyl-(1-&gt;3)-N-acetyl-alpha-D-galactosaminyl derivative + CMP-N-acetyl-beta-neuraminate = a beta-D-galactosyl-(1-&gt;3)-[N-acetyl-alpha-neuraminyl-(2-&gt;6)]-N-acetyl-alpha-D-galactosaminyl derivative + CMP + H(+)</text>
        <dbReference type="Rhea" id="RHEA:11136"/>
        <dbReference type="ChEBI" id="CHEBI:15378"/>
        <dbReference type="ChEBI" id="CHEBI:57812"/>
        <dbReference type="ChEBI" id="CHEBI:60377"/>
        <dbReference type="ChEBI" id="CHEBI:133470"/>
        <dbReference type="ChEBI" id="CHEBI:140764"/>
        <dbReference type="EC" id="2.4.3.3"/>
    </reaction>
    <physiologicalReaction direction="left-to-right" evidence="13">
        <dbReference type="Rhea" id="RHEA:11137"/>
    </physiologicalReaction>
</comment>
<evidence type="ECO:0000313" key="18">
    <source>
        <dbReference type="EMBL" id="KAH0518642.1"/>
    </source>
</evidence>
<dbReference type="AlphaFoldDB" id="A0A8J6GY23"/>
<evidence type="ECO:0000256" key="14">
    <source>
        <dbReference type="ARBA" id="ARBA00039109"/>
    </source>
</evidence>
<keyword evidence="9" id="KW-0333">Golgi apparatus</keyword>
<dbReference type="GO" id="GO:1901137">
    <property type="term" value="P:carbohydrate derivative biosynthetic process"/>
    <property type="evidence" value="ECO:0007669"/>
    <property type="project" value="UniProtKB-ARBA"/>
</dbReference>
<keyword evidence="4" id="KW-0328">Glycosyltransferase</keyword>
<evidence type="ECO:0000256" key="5">
    <source>
        <dbReference type="ARBA" id="ARBA00022679"/>
    </source>
</evidence>
<keyword evidence="11" id="KW-1015">Disulfide bond</keyword>
<evidence type="ECO:0000256" key="3">
    <source>
        <dbReference type="ARBA" id="ARBA00006003"/>
    </source>
</evidence>
<evidence type="ECO:0000256" key="17">
    <source>
        <dbReference type="SAM" id="MobiDB-lite"/>
    </source>
</evidence>